<keyword evidence="1" id="KW-0812">Transmembrane</keyword>
<proteinExistence type="predicted"/>
<name>A0A9P4NXB8_9PEZI</name>
<comment type="caution">
    <text evidence="2">The sequence shown here is derived from an EMBL/GenBank/DDBJ whole genome shotgun (WGS) entry which is preliminary data.</text>
</comment>
<evidence type="ECO:0000313" key="3">
    <source>
        <dbReference type="Proteomes" id="UP000800235"/>
    </source>
</evidence>
<dbReference type="Proteomes" id="UP000800235">
    <property type="component" value="Unassembled WGS sequence"/>
</dbReference>
<evidence type="ECO:0000256" key="1">
    <source>
        <dbReference type="SAM" id="Phobius"/>
    </source>
</evidence>
<keyword evidence="3" id="KW-1185">Reference proteome</keyword>
<accession>A0A9P4NXB8</accession>
<organism evidence="2 3">
    <name type="scientific">Tothia fuscella</name>
    <dbReference type="NCBI Taxonomy" id="1048955"/>
    <lineage>
        <taxon>Eukaryota</taxon>
        <taxon>Fungi</taxon>
        <taxon>Dikarya</taxon>
        <taxon>Ascomycota</taxon>
        <taxon>Pezizomycotina</taxon>
        <taxon>Dothideomycetes</taxon>
        <taxon>Pleosporomycetidae</taxon>
        <taxon>Venturiales</taxon>
        <taxon>Cylindrosympodiaceae</taxon>
        <taxon>Tothia</taxon>
    </lineage>
</organism>
<gene>
    <name evidence="2" type="ORF">EJ08DRAFT_79267</name>
</gene>
<keyword evidence="1" id="KW-1133">Transmembrane helix</keyword>
<evidence type="ECO:0000313" key="2">
    <source>
        <dbReference type="EMBL" id="KAF2433441.1"/>
    </source>
</evidence>
<feature type="transmembrane region" description="Helical" evidence="1">
    <location>
        <begin position="7"/>
        <end position="31"/>
    </location>
</feature>
<keyword evidence="1" id="KW-0472">Membrane</keyword>
<reference evidence="2" key="1">
    <citation type="journal article" date="2020" name="Stud. Mycol.">
        <title>101 Dothideomycetes genomes: a test case for predicting lifestyles and emergence of pathogens.</title>
        <authorList>
            <person name="Haridas S."/>
            <person name="Albert R."/>
            <person name="Binder M."/>
            <person name="Bloem J."/>
            <person name="Labutti K."/>
            <person name="Salamov A."/>
            <person name="Andreopoulos B."/>
            <person name="Baker S."/>
            <person name="Barry K."/>
            <person name="Bills G."/>
            <person name="Bluhm B."/>
            <person name="Cannon C."/>
            <person name="Castanera R."/>
            <person name="Culley D."/>
            <person name="Daum C."/>
            <person name="Ezra D."/>
            <person name="Gonzalez J."/>
            <person name="Henrissat B."/>
            <person name="Kuo A."/>
            <person name="Liang C."/>
            <person name="Lipzen A."/>
            <person name="Lutzoni F."/>
            <person name="Magnuson J."/>
            <person name="Mondo S."/>
            <person name="Nolan M."/>
            <person name="Ohm R."/>
            <person name="Pangilinan J."/>
            <person name="Park H.-J."/>
            <person name="Ramirez L."/>
            <person name="Alfaro M."/>
            <person name="Sun H."/>
            <person name="Tritt A."/>
            <person name="Yoshinaga Y."/>
            <person name="Zwiers L.-H."/>
            <person name="Turgeon B."/>
            <person name="Goodwin S."/>
            <person name="Spatafora J."/>
            <person name="Crous P."/>
            <person name="Grigoriev I."/>
        </authorList>
    </citation>
    <scope>NUCLEOTIDE SEQUENCE</scope>
    <source>
        <strain evidence="2">CBS 130266</strain>
    </source>
</reference>
<protein>
    <submittedName>
        <fullName evidence="2">Uncharacterized protein</fullName>
    </submittedName>
</protein>
<dbReference type="EMBL" id="MU007021">
    <property type="protein sequence ID" value="KAF2433441.1"/>
    <property type="molecule type" value="Genomic_DNA"/>
</dbReference>
<sequence length="66" mass="7529">MYNIRCFLPYFELALSIFGFPSGMILAYLFFICPCQLYFRGRDGLISLLDGCGVYGGKEQNHVVHI</sequence>
<dbReference type="AlphaFoldDB" id="A0A9P4NXB8"/>